<feature type="chain" id="PRO_5045980518" description="DNRLRE domain-containing protein" evidence="1">
    <location>
        <begin position="20"/>
        <end position="228"/>
    </location>
</feature>
<gene>
    <name evidence="2" type="ORF">PLOB_00000208</name>
</gene>
<dbReference type="NCBIfam" id="NF033679">
    <property type="entry name" value="DNRLRE_dom"/>
    <property type="match status" value="1"/>
</dbReference>
<accession>A0ABN8MRS5</accession>
<name>A0ABN8MRS5_9CNID</name>
<keyword evidence="1" id="KW-0732">Signal</keyword>
<reference evidence="2 3" key="1">
    <citation type="submission" date="2022-05" db="EMBL/GenBank/DDBJ databases">
        <authorList>
            <consortium name="Genoscope - CEA"/>
            <person name="William W."/>
        </authorList>
    </citation>
    <scope>NUCLEOTIDE SEQUENCE [LARGE SCALE GENOMIC DNA]</scope>
</reference>
<evidence type="ECO:0000256" key="1">
    <source>
        <dbReference type="SAM" id="SignalP"/>
    </source>
</evidence>
<organism evidence="2 3">
    <name type="scientific">Porites lobata</name>
    <dbReference type="NCBI Taxonomy" id="104759"/>
    <lineage>
        <taxon>Eukaryota</taxon>
        <taxon>Metazoa</taxon>
        <taxon>Cnidaria</taxon>
        <taxon>Anthozoa</taxon>
        <taxon>Hexacorallia</taxon>
        <taxon>Scleractinia</taxon>
        <taxon>Fungiina</taxon>
        <taxon>Poritidae</taxon>
        <taxon>Porites</taxon>
    </lineage>
</organism>
<proteinExistence type="predicted"/>
<dbReference type="Proteomes" id="UP001159405">
    <property type="component" value="Unassembled WGS sequence"/>
</dbReference>
<protein>
    <recommendedName>
        <fullName evidence="4">DNRLRE domain-containing protein</fullName>
    </recommendedName>
</protein>
<sequence>MFGLVTVIMLAIVFKETEAYWTYNTGRGMVYGLGVTQDTTLAGSSQQLDYLQYLLVSKFPQYENKRSLVQFENLPNACGPLQIISAKMYLYYVYAHKASWHSIQRTPFIPRFIQVHLVKRSWNAAQATSTKRDNTHWWSSSYLGLDNTDAEAQPQPETVTIFPARPRGYVEFDITCAVRQWRSGVPNNGVLIRATNELEIGRSIRFASSSMSDTGKHPYALVLCAQRQ</sequence>
<evidence type="ECO:0000313" key="2">
    <source>
        <dbReference type="EMBL" id="CAH3032693.1"/>
    </source>
</evidence>
<comment type="caution">
    <text evidence="2">The sequence shown here is derived from an EMBL/GenBank/DDBJ whole genome shotgun (WGS) entry which is preliminary data.</text>
</comment>
<feature type="signal peptide" evidence="1">
    <location>
        <begin position="1"/>
        <end position="19"/>
    </location>
</feature>
<dbReference type="EMBL" id="CALNXK010000001">
    <property type="protein sequence ID" value="CAH3032693.1"/>
    <property type="molecule type" value="Genomic_DNA"/>
</dbReference>
<keyword evidence="3" id="KW-1185">Reference proteome</keyword>
<evidence type="ECO:0008006" key="4">
    <source>
        <dbReference type="Google" id="ProtNLM"/>
    </source>
</evidence>
<evidence type="ECO:0000313" key="3">
    <source>
        <dbReference type="Proteomes" id="UP001159405"/>
    </source>
</evidence>